<reference evidence="3" key="1">
    <citation type="submission" date="2022-07" db="EMBL/GenBank/DDBJ databases">
        <title>Complete genome sequence of Salinispirillum sp. LH10-3-1 capable of multiple carbohydrate inversion isolated from a soda lake.</title>
        <authorList>
            <person name="Liu J."/>
            <person name="Zhai Y."/>
            <person name="Zhang H."/>
            <person name="Yang H."/>
            <person name="Qu J."/>
            <person name="Li J."/>
        </authorList>
    </citation>
    <scope>NUCLEOTIDE SEQUENCE</scope>
    <source>
        <strain evidence="3">LH 10-3-1</strain>
    </source>
</reference>
<dbReference type="Gene3D" id="1.25.40.10">
    <property type="entry name" value="Tetratricopeptide repeat domain"/>
    <property type="match status" value="1"/>
</dbReference>
<keyword evidence="1" id="KW-0802">TPR repeat</keyword>
<dbReference type="Pfam" id="PF12895">
    <property type="entry name" value="ANAPC3"/>
    <property type="match status" value="1"/>
</dbReference>
<dbReference type="InterPro" id="IPR011990">
    <property type="entry name" value="TPR-like_helical_dom_sf"/>
</dbReference>
<evidence type="ECO:0008006" key="4">
    <source>
        <dbReference type="Google" id="ProtNLM"/>
    </source>
</evidence>
<proteinExistence type="predicted"/>
<keyword evidence="2" id="KW-0732">Signal</keyword>
<dbReference type="PANTHER" id="PTHR12558:SF13">
    <property type="entry name" value="CELL DIVISION CYCLE PROTEIN 27 HOMOLOG"/>
    <property type="match status" value="1"/>
</dbReference>
<dbReference type="AlphaFoldDB" id="A0AB38YDM3"/>
<dbReference type="PROSITE" id="PS50005">
    <property type="entry name" value="TPR"/>
    <property type="match status" value="2"/>
</dbReference>
<dbReference type="PROSITE" id="PS51257">
    <property type="entry name" value="PROKAR_LIPOPROTEIN"/>
    <property type="match status" value="1"/>
</dbReference>
<feature type="chain" id="PRO_5044244028" description="Type IV pilus biogenesis/stability protein PilW" evidence="2">
    <location>
        <begin position="23"/>
        <end position="249"/>
    </location>
</feature>
<protein>
    <recommendedName>
        <fullName evidence="4">Type IV pilus biogenesis/stability protein PilW</fullName>
    </recommendedName>
</protein>
<feature type="repeat" description="TPR" evidence="1">
    <location>
        <begin position="68"/>
        <end position="101"/>
    </location>
</feature>
<evidence type="ECO:0000313" key="3">
    <source>
        <dbReference type="EMBL" id="WLD57413.1"/>
    </source>
</evidence>
<feature type="signal peptide" evidence="2">
    <location>
        <begin position="1"/>
        <end position="22"/>
    </location>
</feature>
<gene>
    <name evidence="3" type="ORF">NFC81_11915</name>
</gene>
<dbReference type="PANTHER" id="PTHR12558">
    <property type="entry name" value="CELL DIVISION CYCLE 16,23,27"/>
    <property type="match status" value="1"/>
</dbReference>
<feature type="repeat" description="TPR" evidence="1">
    <location>
        <begin position="34"/>
        <end position="67"/>
    </location>
</feature>
<name>A0AB38YDM3_9GAMM</name>
<dbReference type="InterPro" id="IPR019734">
    <property type="entry name" value="TPR_rpt"/>
</dbReference>
<dbReference type="EMBL" id="CP101717">
    <property type="protein sequence ID" value="WLD57413.1"/>
    <property type="molecule type" value="Genomic_DNA"/>
</dbReference>
<organism evidence="3">
    <name type="scientific">Salinispirillum sp. LH 10-3-1</name>
    <dbReference type="NCBI Taxonomy" id="2952525"/>
    <lineage>
        <taxon>Bacteria</taxon>
        <taxon>Pseudomonadati</taxon>
        <taxon>Pseudomonadota</taxon>
        <taxon>Gammaproteobacteria</taxon>
        <taxon>Oceanospirillales</taxon>
        <taxon>Saccharospirillaceae</taxon>
        <taxon>Salinispirillum</taxon>
    </lineage>
</organism>
<dbReference type="SUPFAM" id="SSF48452">
    <property type="entry name" value="TPR-like"/>
    <property type="match status" value="1"/>
</dbReference>
<evidence type="ECO:0000256" key="2">
    <source>
        <dbReference type="SAM" id="SignalP"/>
    </source>
</evidence>
<evidence type="ECO:0000256" key="1">
    <source>
        <dbReference type="PROSITE-ProRule" id="PRU00339"/>
    </source>
</evidence>
<accession>A0AB38YDM3</accession>
<sequence>MKLSIARGLILLLVALTLSACASRGANSEAQTSAERYVEIGFRHLQFDNAAQARIAFREAMSFHPQSPSAHLGLALVYQREGEPELAEDYFKRSMRLSSDTQNRHLYAQFLFRQNRIEEARKELLVVVADTDFFDRAVAFEDLAIVSLFLDDKVNAKTYFDRAITLNKMLPMPYWHMANLHLNDGNPRRAMAYFDGFQRLVSSDLVTHTEESLILGVRVNEAMQRQEAYADLLEQLKERFPNSNYLRNN</sequence>
<dbReference type="SMART" id="SM00028">
    <property type="entry name" value="TPR"/>
    <property type="match status" value="3"/>
</dbReference>
<dbReference type="RefSeq" id="WP_304994699.1">
    <property type="nucleotide sequence ID" value="NZ_CP101717.1"/>
</dbReference>